<sequence length="162" mass="18359">MIERLRRRRWIGKVEESSLSRRMSNVPCLQACSVSRSHFSSDGFSLHMFLKLKFNASNRLIVVCENAVLYMRPNDTPTSPCVKPSVMRFCLKSFAKASSSSIVYVCWLLLSLLLLLLLLLFLLLSMLLLLSIPSDKHFTVDDDELSAFSSIISTISVWHALS</sequence>
<protein>
    <submittedName>
        <fullName evidence="2">Uncharacterized protein</fullName>
    </submittedName>
</protein>
<dbReference type="STRING" id="6337.A0A0V0Y445"/>
<reference evidence="2 3" key="1">
    <citation type="submission" date="2015-01" db="EMBL/GenBank/DDBJ databases">
        <title>Evolution of Trichinella species and genotypes.</title>
        <authorList>
            <person name="Korhonen P.K."/>
            <person name="Edoardo P."/>
            <person name="Giuseppe L.R."/>
            <person name="Gasser R.B."/>
        </authorList>
    </citation>
    <scope>NUCLEOTIDE SEQUENCE [LARGE SCALE GENOMIC DNA]</scope>
    <source>
        <strain evidence="2">ISS141</strain>
    </source>
</reference>
<organism evidence="2 3">
    <name type="scientific">Trichinella pseudospiralis</name>
    <name type="common">Parasitic roundworm</name>
    <dbReference type="NCBI Taxonomy" id="6337"/>
    <lineage>
        <taxon>Eukaryota</taxon>
        <taxon>Metazoa</taxon>
        <taxon>Ecdysozoa</taxon>
        <taxon>Nematoda</taxon>
        <taxon>Enoplea</taxon>
        <taxon>Dorylaimia</taxon>
        <taxon>Trichinellida</taxon>
        <taxon>Trichinellidae</taxon>
        <taxon>Trichinella</taxon>
    </lineage>
</organism>
<keyword evidence="1" id="KW-0472">Membrane</keyword>
<evidence type="ECO:0000313" key="3">
    <source>
        <dbReference type="Proteomes" id="UP000054815"/>
    </source>
</evidence>
<dbReference type="EMBL" id="JYDU01000062">
    <property type="protein sequence ID" value="KRX95057.1"/>
    <property type="molecule type" value="Genomic_DNA"/>
</dbReference>
<dbReference type="AlphaFoldDB" id="A0A0V0Y445"/>
<evidence type="ECO:0000313" key="2">
    <source>
        <dbReference type="EMBL" id="KRX95057.1"/>
    </source>
</evidence>
<feature type="transmembrane region" description="Helical" evidence="1">
    <location>
        <begin position="102"/>
        <end position="133"/>
    </location>
</feature>
<dbReference type="Proteomes" id="UP000054815">
    <property type="component" value="Unassembled WGS sequence"/>
</dbReference>
<evidence type="ECO:0000256" key="1">
    <source>
        <dbReference type="SAM" id="Phobius"/>
    </source>
</evidence>
<proteinExistence type="predicted"/>
<comment type="caution">
    <text evidence="2">The sequence shown here is derived from an EMBL/GenBank/DDBJ whole genome shotgun (WGS) entry which is preliminary data.</text>
</comment>
<name>A0A0V0Y445_TRIPS</name>
<keyword evidence="1" id="KW-0812">Transmembrane</keyword>
<accession>A0A0V0Y445</accession>
<gene>
    <name evidence="2" type="ORF">T4E_9044</name>
</gene>
<keyword evidence="1" id="KW-1133">Transmembrane helix</keyword>